<reference evidence="2 3" key="1">
    <citation type="submission" date="2014-03" db="EMBL/GenBank/DDBJ databases">
        <title>Bradyrhizobium valentinum sp. nov., isolated from effective nodules of Lupinus mariae-josephae, a lupine endemic of basic-lime soils in Eastern Spain.</title>
        <authorList>
            <person name="Duran D."/>
            <person name="Rey L."/>
            <person name="Navarro A."/>
            <person name="Busquets A."/>
            <person name="Imperial J."/>
            <person name="Ruiz-Argueso T."/>
        </authorList>
    </citation>
    <scope>NUCLEOTIDE SEQUENCE [LARGE SCALE GENOMIC DNA]</scope>
    <source>
        <strain evidence="2 3">Ro19</strain>
    </source>
</reference>
<name>A0A0R3MJ39_9BRAD</name>
<feature type="domain" description="TfoX N-terminal" evidence="1">
    <location>
        <begin position="15"/>
        <end position="104"/>
    </location>
</feature>
<accession>A0A0R3MJ39</accession>
<dbReference type="Gene3D" id="3.30.1460.30">
    <property type="entry name" value="YgaC/TfoX-N like chaperone"/>
    <property type="match status" value="1"/>
</dbReference>
<comment type="caution">
    <text evidence="2">The sequence shown here is derived from an EMBL/GenBank/DDBJ whole genome shotgun (WGS) entry which is preliminary data.</text>
</comment>
<dbReference type="GO" id="GO:0032259">
    <property type="term" value="P:methylation"/>
    <property type="evidence" value="ECO:0007669"/>
    <property type="project" value="UniProtKB-KW"/>
</dbReference>
<protein>
    <submittedName>
        <fullName evidence="2">RNA methyltransferase</fullName>
    </submittedName>
</protein>
<dbReference type="AlphaFoldDB" id="A0A0R3MJ39"/>
<dbReference type="OrthoDB" id="214902at2"/>
<evidence type="ECO:0000259" key="1">
    <source>
        <dbReference type="Pfam" id="PF04993"/>
    </source>
</evidence>
<dbReference type="Pfam" id="PF04993">
    <property type="entry name" value="TfoX_N"/>
    <property type="match status" value="1"/>
</dbReference>
<evidence type="ECO:0000313" key="3">
    <source>
        <dbReference type="Proteomes" id="UP000052023"/>
    </source>
</evidence>
<dbReference type="EMBL" id="LLYA01000180">
    <property type="protein sequence ID" value="KRR20260.1"/>
    <property type="molecule type" value="Genomic_DNA"/>
</dbReference>
<dbReference type="SUPFAM" id="SSF159894">
    <property type="entry name" value="YgaC/TfoX-N like"/>
    <property type="match status" value="1"/>
</dbReference>
<dbReference type="InterPro" id="IPR007076">
    <property type="entry name" value="TfoX_N"/>
</dbReference>
<dbReference type="Proteomes" id="UP000052023">
    <property type="component" value="Unassembled WGS sequence"/>
</dbReference>
<dbReference type="GO" id="GO:0008168">
    <property type="term" value="F:methyltransferase activity"/>
    <property type="evidence" value="ECO:0007669"/>
    <property type="project" value="UniProtKB-KW"/>
</dbReference>
<keyword evidence="3" id="KW-1185">Reference proteome</keyword>
<gene>
    <name evidence="2" type="ORF">CQ13_32960</name>
</gene>
<keyword evidence="2" id="KW-0489">Methyltransferase</keyword>
<sequence length="113" mass="12352">MAYDGALAQRFRDGLRGIKGVTEKRMMGGLCLLVNGNMLGGVDRTKSGRDRFMFRVGKDNEAEPLRRPGASIVDMGGKRLGGPVFVDADECDDDAFKIWIAMAVGFVGWLPKK</sequence>
<organism evidence="2 3">
    <name type="scientific">Bradyrhizobium retamae</name>
    <dbReference type="NCBI Taxonomy" id="1300035"/>
    <lineage>
        <taxon>Bacteria</taxon>
        <taxon>Pseudomonadati</taxon>
        <taxon>Pseudomonadota</taxon>
        <taxon>Alphaproteobacteria</taxon>
        <taxon>Hyphomicrobiales</taxon>
        <taxon>Nitrobacteraceae</taxon>
        <taxon>Bradyrhizobium</taxon>
    </lineage>
</organism>
<keyword evidence="2" id="KW-0808">Transferase</keyword>
<proteinExistence type="predicted"/>
<evidence type="ECO:0000313" key="2">
    <source>
        <dbReference type="EMBL" id="KRR20260.1"/>
    </source>
</evidence>
<dbReference type="RefSeq" id="WP_057846267.1">
    <property type="nucleotide sequence ID" value="NZ_LLYA01000180.1"/>
</dbReference>